<sequence length="68" mass="7822">MEEVILSTSHLTLFWLLAGKFIHTTVLTELQIFEFIYVGDLPAAFSTIHICSHIFFHIRTSSILSRID</sequence>
<protein>
    <submittedName>
        <fullName evidence="1">Uncharacterized protein</fullName>
    </submittedName>
</protein>
<dbReference type="EMBL" id="LYOS01000002">
    <property type="protein sequence ID" value="OFV68034.1"/>
    <property type="molecule type" value="Genomic_DNA"/>
</dbReference>
<dbReference type="STRING" id="1838285.SCAL_000674"/>
<evidence type="ECO:0000313" key="1">
    <source>
        <dbReference type="EMBL" id="OFV68034.1"/>
    </source>
</evidence>
<gene>
    <name evidence="1" type="ORF">SCAL_000674</name>
</gene>
<accession>A0A1F2PAF6</accession>
<evidence type="ECO:0000313" key="2">
    <source>
        <dbReference type="Proteomes" id="UP000186940"/>
    </source>
</evidence>
<name>A0A1F2PAF6_9EURY</name>
<reference evidence="1" key="1">
    <citation type="submission" date="2016-05" db="EMBL/GenBank/DDBJ databases">
        <title>Microbial consortia oxidize butane by reversing methanogenesis.</title>
        <authorList>
            <person name="Laso-Perez R."/>
            <person name="Richter M."/>
            <person name="Wegener G."/>
            <person name="Musat F."/>
        </authorList>
    </citation>
    <scope>NUCLEOTIDE SEQUENCE [LARGE SCALE GENOMIC DNA]</scope>
    <source>
        <strain evidence="1">BOX2</strain>
    </source>
</reference>
<organism evidence="1 2">
    <name type="scientific">Candidatus Syntropharchaeum caldarium</name>
    <dbReference type="NCBI Taxonomy" id="1838285"/>
    <lineage>
        <taxon>Archaea</taxon>
        <taxon>Methanobacteriati</taxon>
        <taxon>Methanobacteriota</taxon>
        <taxon>Stenosarchaea group</taxon>
        <taxon>Methanomicrobia</taxon>
        <taxon>Methanosarcinales</taxon>
        <taxon>ANME-2 cluster</taxon>
        <taxon>Candidatus Syntropharchaeum</taxon>
    </lineage>
</organism>
<keyword evidence="2" id="KW-1185">Reference proteome</keyword>
<dbReference type="AlphaFoldDB" id="A0A1F2PAF6"/>
<comment type="caution">
    <text evidence="1">The sequence shown here is derived from an EMBL/GenBank/DDBJ whole genome shotgun (WGS) entry which is preliminary data.</text>
</comment>
<proteinExistence type="predicted"/>
<dbReference type="Proteomes" id="UP000186940">
    <property type="component" value="Unassembled WGS sequence"/>
</dbReference>